<accession>A0A1Z2XPU7</accession>
<dbReference type="Proteomes" id="UP000196710">
    <property type="component" value="Chromosome"/>
</dbReference>
<organism evidence="3 5">
    <name type="scientific">Acutalibacter muris</name>
    <dbReference type="NCBI Taxonomy" id="1796620"/>
    <lineage>
        <taxon>Bacteria</taxon>
        <taxon>Bacillati</taxon>
        <taxon>Bacillota</taxon>
        <taxon>Clostridia</taxon>
        <taxon>Eubacteriales</taxon>
        <taxon>Acutalibacteraceae</taxon>
        <taxon>Acutalibacter</taxon>
    </lineage>
</organism>
<proteinExistence type="predicted"/>
<evidence type="ECO:0000256" key="1">
    <source>
        <dbReference type="SAM" id="Phobius"/>
    </source>
</evidence>
<reference evidence="4" key="2">
    <citation type="submission" date="2017-05" db="EMBL/GenBank/DDBJ databases">
        <title>Improved OligoMM genomes.</title>
        <authorList>
            <person name="Garzetti D."/>
        </authorList>
    </citation>
    <scope>NUCLEOTIDE SEQUENCE [LARGE SCALE GENOMIC DNA]</scope>
    <source>
        <strain evidence="4">KB18</strain>
    </source>
</reference>
<keyword evidence="4" id="KW-1185">Reference proteome</keyword>
<feature type="transmembrane region" description="Helical" evidence="1">
    <location>
        <begin position="304"/>
        <end position="326"/>
    </location>
</feature>
<evidence type="ECO:0000313" key="4">
    <source>
        <dbReference type="Proteomes" id="UP000196710"/>
    </source>
</evidence>
<dbReference type="KEGG" id="amur:ADH66_07045"/>
<evidence type="ECO:0000313" key="2">
    <source>
        <dbReference type="EMBL" id="ASB40439.1"/>
    </source>
</evidence>
<keyword evidence="1" id="KW-0472">Membrane</keyword>
<keyword evidence="1" id="KW-1133">Transmembrane helix</keyword>
<evidence type="ECO:0000313" key="5">
    <source>
        <dbReference type="Proteomes" id="UP000596035"/>
    </source>
</evidence>
<feature type="transmembrane region" description="Helical" evidence="1">
    <location>
        <begin position="266"/>
        <end position="283"/>
    </location>
</feature>
<reference evidence="3 5" key="3">
    <citation type="submission" date="2020-11" db="EMBL/GenBank/DDBJ databases">
        <title>Closed and high quality bacterial genomes of the OMM12 community.</title>
        <authorList>
            <person name="Marbouty M."/>
            <person name="Lamy-Besnier Q."/>
            <person name="Debarbieux L."/>
            <person name="Koszul R."/>
        </authorList>
    </citation>
    <scope>NUCLEOTIDE SEQUENCE [LARGE SCALE GENOMIC DNA]</scope>
    <source>
        <strain evidence="3 5">KB18</strain>
    </source>
</reference>
<gene>
    <name evidence="2" type="ORF">ADH66_07045</name>
    <name evidence="3" type="ORF">I5Q82_17135</name>
</gene>
<feature type="transmembrane region" description="Helical" evidence="1">
    <location>
        <begin position="338"/>
        <end position="360"/>
    </location>
</feature>
<reference evidence="2" key="1">
    <citation type="journal article" date="2017" name="Genome Announc.">
        <title>High-Quality Whole-Genome Sequences of the Oligo-Mouse-Microbiota Bacterial Community.</title>
        <authorList>
            <person name="Garzetti D."/>
            <person name="Brugiroux S."/>
            <person name="Bunk B."/>
            <person name="Pukall R."/>
            <person name="McCoy K.D."/>
            <person name="Macpherson A.J."/>
            <person name="Stecher B."/>
        </authorList>
    </citation>
    <scope>NUCLEOTIDE SEQUENCE</scope>
    <source>
        <strain evidence="2">KB18</strain>
    </source>
</reference>
<dbReference type="EMBL" id="CP021422">
    <property type="protein sequence ID" value="ASB40439.1"/>
    <property type="molecule type" value="Genomic_DNA"/>
</dbReference>
<dbReference type="EMBL" id="CP065321">
    <property type="protein sequence ID" value="QQR29730.1"/>
    <property type="molecule type" value="Genomic_DNA"/>
</dbReference>
<dbReference type="Proteomes" id="UP000596035">
    <property type="component" value="Chromosome"/>
</dbReference>
<protein>
    <recommendedName>
        <fullName evidence="6">ABC transporter permease</fullName>
    </recommendedName>
</protein>
<dbReference type="RefSeq" id="WP_088364390.1">
    <property type="nucleotide sequence ID" value="NZ_CAQWLO010000031.1"/>
</dbReference>
<evidence type="ECO:0008006" key="6">
    <source>
        <dbReference type="Google" id="ProtNLM"/>
    </source>
</evidence>
<dbReference type="AlphaFoldDB" id="A0A1Z2XPU7"/>
<keyword evidence="1" id="KW-0812">Transmembrane</keyword>
<sequence length="376" mass="40546">MGAYKGNAHASQGALDNLAESIPVTARVVSRDGSKNSGLSITSEHYDALVSANVRNVLSTAEAAAALHAPLDTSYGGDVTVMGVSRPDAFAAVSKEEMRFLEGFDETSFSGTEPLCAVEGGFAKANGLELGDELELPFCLGVCSAYGQKYSDIGKLRVKVIAHYPYTEVNGERSPNMLVPVEWLKEAVEQADEEFYYSSLSVELQDPMDLNAFKEALPSMGFYPVDSMGADVFWSCDGVSMEDELFIKAAEELQENLRIYNRFQPLFYMLVTLMVVLAVFLTLRGSRRDMAIASSLGESRRRIGGVHLVGILATQLAGGAAAQVVLVSQFSLTPWDSLQILAAYLICAGIGTILALVQLFRFDTLTLLTKSGELGA</sequence>
<evidence type="ECO:0000313" key="3">
    <source>
        <dbReference type="EMBL" id="QQR29730.1"/>
    </source>
</evidence>
<name>A0A1Z2XPU7_9FIRM</name>